<protein>
    <submittedName>
        <fullName evidence="1">Uncharacterized protein</fullName>
    </submittedName>
</protein>
<dbReference type="EMBL" id="ASSJ01000076">
    <property type="protein sequence ID" value="ERN40421.1"/>
    <property type="molecule type" value="Genomic_DNA"/>
</dbReference>
<dbReference type="InParanoid" id="U5DFP7"/>
<keyword evidence="2" id="KW-1185">Reference proteome</keyword>
<accession>U5DFP7</accession>
<evidence type="ECO:0000313" key="2">
    <source>
        <dbReference type="Proteomes" id="UP000016960"/>
    </source>
</evidence>
<reference evidence="1 2" key="1">
    <citation type="submission" date="2013-05" db="EMBL/GenBank/DDBJ databases">
        <title>Draft genome sequence of Rubidibacter lacunae KORDI 51-2.</title>
        <authorList>
            <person name="Choi D.H."/>
            <person name="Noh J.H."/>
            <person name="Kwon K.-K."/>
            <person name="Lee J.-H."/>
            <person name="Ryu J.-Y."/>
        </authorList>
    </citation>
    <scope>NUCLEOTIDE SEQUENCE [LARGE SCALE GENOMIC DNA]</scope>
    <source>
        <strain evidence="1 2">KORDI 51-2</strain>
    </source>
</reference>
<dbReference type="AlphaFoldDB" id="U5DFP7"/>
<organism evidence="1 2">
    <name type="scientific">Rubidibacter lacunae KORDI 51-2</name>
    <dbReference type="NCBI Taxonomy" id="582515"/>
    <lineage>
        <taxon>Bacteria</taxon>
        <taxon>Bacillati</taxon>
        <taxon>Cyanobacteriota</taxon>
        <taxon>Cyanophyceae</taxon>
        <taxon>Oscillatoriophycideae</taxon>
        <taxon>Chroococcales</taxon>
        <taxon>Aphanothecaceae</taxon>
        <taxon>Rubidibacter</taxon>
    </lineage>
</organism>
<dbReference type="Proteomes" id="UP000016960">
    <property type="component" value="Unassembled WGS sequence"/>
</dbReference>
<comment type="caution">
    <text evidence="1">The sequence shown here is derived from an EMBL/GenBank/DDBJ whole genome shotgun (WGS) entry which is preliminary data.</text>
</comment>
<sequence length="104" mass="11084">MVVETGLQYVEQFGTAAGVAAFIKAAGKSCSSRTVENWAAKGQVEHGRQGCGLIGTLKEAIAQLVTTHEGQKSPSAPKRVINRAPFNTRTSMRQQINCVDSGSY</sequence>
<gene>
    <name evidence="1" type="ORF">KR51_00029610</name>
</gene>
<proteinExistence type="predicted"/>
<evidence type="ECO:0000313" key="1">
    <source>
        <dbReference type="EMBL" id="ERN40421.1"/>
    </source>
</evidence>
<name>U5DFP7_9CHRO</name>